<keyword evidence="3" id="KW-1185">Reference proteome</keyword>
<organism evidence="2 3">
    <name type="scientific">Thalassospira aquimaris</name>
    <dbReference type="NCBI Taxonomy" id="3037796"/>
    <lineage>
        <taxon>Bacteria</taxon>
        <taxon>Pseudomonadati</taxon>
        <taxon>Pseudomonadota</taxon>
        <taxon>Alphaproteobacteria</taxon>
        <taxon>Rhodospirillales</taxon>
        <taxon>Thalassospiraceae</taxon>
        <taxon>Thalassospira</taxon>
    </lineage>
</organism>
<comment type="caution">
    <text evidence="2">The sequence shown here is derived from an EMBL/GenBank/DDBJ whole genome shotgun (WGS) entry which is preliminary data.</text>
</comment>
<dbReference type="RefSeq" id="WP_278007042.1">
    <property type="nucleotide sequence ID" value="NZ_JARSBO010000014.1"/>
</dbReference>
<reference evidence="2 3" key="1">
    <citation type="submission" date="2023-03" db="EMBL/GenBank/DDBJ databases">
        <title>Strain FZY0004 represents a novel species in the genus Thalassospira isolated from seawater.</title>
        <authorList>
            <person name="Fu Z.-Y."/>
        </authorList>
    </citation>
    <scope>NUCLEOTIDE SEQUENCE [LARGE SCALE GENOMIC DNA]</scope>
    <source>
        <strain evidence="2 3">FZY0004</strain>
    </source>
</reference>
<dbReference type="EMBL" id="JARSBO010000014">
    <property type="protein sequence ID" value="MDG4721593.1"/>
    <property type="molecule type" value="Genomic_DNA"/>
</dbReference>
<sequence>MRALFWFWPHKKRPNDAVLLAEQYRQVFSTENGKAVLEDLLLQAGWADVTPPGGPIERNEGKREIANHIINILRIPESEMAKLRLHAANLQAEFNKSQMELTNDRSEY</sequence>
<accession>A0ABT6GI81</accession>
<name>A0ABT6GI81_9PROT</name>
<gene>
    <name evidence="2" type="ORF">P7680_21495</name>
</gene>
<feature type="domain" description="Bbp19-like phage" evidence="1">
    <location>
        <begin position="24"/>
        <end position="78"/>
    </location>
</feature>
<protein>
    <recommendedName>
        <fullName evidence="1">Bbp19-like phage domain-containing protein</fullName>
    </recommendedName>
</protein>
<dbReference type="Pfam" id="PF25181">
    <property type="entry name" value="Phage_Bbp19"/>
    <property type="match status" value="1"/>
</dbReference>
<proteinExistence type="predicted"/>
<dbReference type="Proteomes" id="UP001529180">
    <property type="component" value="Unassembled WGS sequence"/>
</dbReference>
<evidence type="ECO:0000313" key="2">
    <source>
        <dbReference type="EMBL" id="MDG4721593.1"/>
    </source>
</evidence>
<evidence type="ECO:0000259" key="1">
    <source>
        <dbReference type="Pfam" id="PF25181"/>
    </source>
</evidence>
<evidence type="ECO:0000313" key="3">
    <source>
        <dbReference type="Proteomes" id="UP001529180"/>
    </source>
</evidence>
<dbReference type="InterPro" id="IPR057447">
    <property type="entry name" value="Bbp19-like_phage"/>
</dbReference>